<accession>A0ABY8WG15</accession>
<proteinExistence type="predicted"/>
<gene>
    <name evidence="1" type="ORF">ACTOB_008172</name>
</gene>
<reference evidence="1 2" key="1">
    <citation type="submission" date="2023-06" db="EMBL/GenBank/DDBJ databases">
        <authorList>
            <person name="Yushchuk O."/>
            <person name="Binda E."/>
            <person name="Ruckert-Reed C."/>
            <person name="Fedorenko V."/>
            <person name="Kalinowski J."/>
            <person name="Marinelli F."/>
        </authorList>
    </citation>
    <scope>NUCLEOTIDE SEQUENCE [LARGE SCALE GENOMIC DNA]</scope>
    <source>
        <strain evidence="1 2">NRRL 3884</strain>
    </source>
</reference>
<dbReference type="Proteomes" id="UP001240150">
    <property type="component" value="Chromosome"/>
</dbReference>
<evidence type="ECO:0000313" key="2">
    <source>
        <dbReference type="Proteomes" id="UP001240150"/>
    </source>
</evidence>
<name>A0ABY8WG15_9ACTN</name>
<dbReference type="EMBL" id="CP126980">
    <property type="protein sequence ID" value="WIM96018.1"/>
    <property type="molecule type" value="Genomic_DNA"/>
</dbReference>
<organism evidence="1 2">
    <name type="scientific">Actinoplanes oblitus</name>
    <dbReference type="NCBI Taxonomy" id="3040509"/>
    <lineage>
        <taxon>Bacteria</taxon>
        <taxon>Bacillati</taxon>
        <taxon>Actinomycetota</taxon>
        <taxon>Actinomycetes</taxon>
        <taxon>Micromonosporales</taxon>
        <taxon>Micromonosporaceae</taxon>
        <taxon>Actinoplanes</taxon>
    </lineage>
</organism>
<sequence>MVRLRAWKDDGVAGVLEEAIKKASIAWISVGDGPAYALWCMPVETSLAVITGPGEQFAPGLAEATRATIRLRGDHGGLIVRTEATVTRLDPSGEEWAEVAPQLAGKRLNASGSAEEVTARWAAGCALLRLTPVDETLLAAPDLGADSGAAAPRETPARVPTRKPFRLHKVVRR</sequence>
<evidence type="ECO:0000313" key="1">
    <source>
        <dbReference type="EMBL" id="WIM96018.1"/>
    </source>
</evidence>
<keyword evidence="2" id="KW-1185">Reference proteome</keyword>
<dbReference type="RefSeq" id="WP_284917320.1">
    <property type="nucleotide sequence ID" value="NZ_CP126980.1"/>
</dbReference>
<protein>
    <submittedName>
        <fullName evidence="1">Uncharacterized protein</fullName>
    </submittedName>
</protein>